<dbReference type="EMBL" id="QKXC01000189">
    <property type="protein sequence ID" value="RBR12879.1"/>
    <property type="molecule type" value="Genomic_DNA"/>
</dbReference>
<dbReference type="InterPro" id="IPR008922">
    <property type="entry name" value="Di-copper_centre_dom_sf"/>
</dbReference>
<dbReference type="InterPro" id="IPR002227">
    <property type="entry name" value="Tyrosinase_Cu-bd"/>
</dbReference>
<dbReference type="GO" id="GO:0016491">
    <property type="term" value="F:oxidoreductase activity"/>
    <property type="evidence" value="ECO:0007669"/>
    <property type="project" value="InterPro"/>
</dbReference>
<protein>
    <recommendedName>
        <fullName evidence="4">Tyrosinase copper-binding domain-containing protein</fullName>
    </recommendedName>
</protein>
<dbReference type="PANTHER" id="PTHR11474:SF126">
    <property type="entry name" value="TYROSINASE-LIKE PROTEIN TYR-1-RELATED"/>
    <property type="match status" value="1"/>
</dbReference>
<dbReference type="RefSeq" id="XP_031013368.1">
    <property type="nucleotide sequence ID" value="XM_031162508.1"/>
</dbReference>
<gene>
    <name evidence="5" type="ORF">FIESC28_08370</name>
</gene>
<dbReference type="OrthoDB" id="6132182at2759"/>
<dbReference type="GO" id="GO:0046872">
    <property type="term" value="F:metal ion binding"/>
    <property type="evidence" value="ECO:0007669"/>
    <property type="project" value="UniProtKB-KW"/>
</dbReference>
<evidence type="ECO:0000256" key="3">
    <source>
        <dbReference type="SAM" id="SignalP"/>
    </source>
</evidence>
<accession>A0A366R6W5</accession>
<sequence>MKFFTALTIASVIAPAVAVPATYPAVSIKADGTCINPPKRVEWRELSAADQKGYIDAVLCLKTKPSRIGLKKSTLYDDFPYVHFKLNDWIHGAAPFLPWHRYFGVVYEQALRDCGYKGPGTYWDWTKDAAKGLLSSPLMSDKNFGGDGTWDRTEETTSGGTRKCVNTGRLSKLRPYYLEDEPKVLESGGHCLFRSMPEVSEPEAYQQMVPTISKKNIDALVNSKNFTYFAPTTEGGPHGSIHASLGGEMNPTTSPNEPLFFLHHAQIDRIWWMWQQKKAGRDAEYTGQGMQYPSRERKDVKLDDVLNMWGLAKDLKIKDVMNPSKGPLCYRY</sequence>
<dbReference type="Proteomes" id="UP000253153">
    <property type="component" value="Unassembled WGS sequence"/>
</dbReference>
<dbReference type="PANTHER" id="PTHR11474">
    <property type="entry name" value="TYROSINASE FAMILY MEMBER"/>
    <property type="match status" value="1"/>
</dbReference>
<dbReference type="InterPro" id="IPR050316">
    <property type="entry name" value="Tyrosinase/Hemocyanin"/>
</dbReference>
<dbReference type="GeneID" id="41997804"/>
<dbReference type="Gene3D" id="1.10.1280.10">
    <property type="entry name" value="Di-copper center containing domain from catechol oxidase"/>
    <property type="match status" value="1"/>
</dbReference>
<dbReference type="PRINTS" id="PR00092">
    <property type="entry name" value="TYROSINASE"/>
</dbReference>
<feature type="domain" description="Tyrosinase copper-binding" evidence="4">
    <location>
        <begin position="75"/>
        <end position="277"/>
    </location>
</feature>
<name>A0A366R6W5_9HYPO</name>
<dbReference type="Pfam" id="PF00264">
    <property type="entry name" value="Tyrosinase"/>
    <property type="match status" value="1"/>
</dbReference>
<comment type="caution">
    <text evidence="5">The sequence shown here is derived from an EMBL/GenBank/DDBJ whole genome shotgun (WGS) entry which is preliminary data.</text>
</comment>
<evidence type="ECO:0000256" key="1">
    <source>
        <dbReference type="ARBA" id="ARBA00022723"/>
    </source>
</evidence>
<keyword evidence="1" id="KW-0479">Metal-binding</keyword>
<feature type="signal peptide" evidence="3">
    <location>
        <begin position="1"/>
        <end position="18"/>
    </location>
</feature>
<evidence type="ECO:0000313" key="6">
    <source>
        <dbReference type="Proteomes" id="UP000253153"/>
    </source>
</evidence>
<dbReference type="SUPFAM" id="SSF48056">
    <property type="entry name" value="Di-copper centre-containing domain"/>
    <property type="match status" value="1"/>
</dbReference>
<feature type="chain" id="PRO_5016916899" description="Tyrosinase copper-binding domain-containing protein" evidence="3">
    <location>
        <begin position="19"/>
        <end position="332"/>
    </location>
</feature>
<proteinExistence type="predicted"/>
<evidence type="ECO:0000259" key="4">
    <source>
        <dbReference type="Pfam" id="PF00264"/>
    </source>
</evidence>
<keyword evidence="2" id="KW-0186">Copper</keyword>
<evidence type="ECO:0000256" key="2">
    <source>
        <dbReference type="ARBA" id="ARBA00023008"/>
    </source>
</evidence>
<dbReference type="AlphaFoldDB" id="A0A366R6W5"/>
<evidence type="ECO:0000313" key="5">
    <source>
        <dbReference type="EMBL" id="RBR12879.1"/>
    </source>
</evidence>
<keyword evidence="3" id="KW-0732">Signal</keyword>
<reference evidence="5 6" key="1">
    <citation type="submission" date="2018-06" db="EMBL/GenBank/DDBJ databases">
        <title>Fusarium incarnatum-equiseti species complex species 28.</title>
        <authorList>
            <person name="Gardiner D.M."/>
        </authorList>
    </citation>
    <scope>NUCLEOTIDE SEQUENCE [LARGE SCALE GENOMIC DNA]</scope>
    <source>
        <strain evidence="5 6">FIESC_28</strain>
    </source>
</reference>
<keyword evidence="6" id="KW-1185">Reference proteome</keyword>
<organism evidence="5 6">
    <name type="scientific">Fusarium coffeatum</name>
    <dbReference type="NCBI Taxonomy" id="231269"/>
    <lineage>
        <taxon>Eukaryota</taxon>
        <taxon>Fungi</taxon>
        <taxon>Dikarya</taxon>
        <taxon>Ascomycota</taxon>
        <taxon>Pezizomycotina</taxon>
        <taxon>Sordariomycetes</taxon>
        <taxon>Hypocreomycetidae</taxon>
        <taxon>Hypocreales</taxon>
        <taxon>Nectriaceae</taxon>
        <taxon>Fusarium</taxon>
        <taxon>Fusarium incarnatum-equiseti species complex</taxon>
    </lineage>
</organism>